<dbReference type="InterPro" id="IPR051678">
    <property type="entry name" value="AGP_Transferase"/>
</dbReference>
<dbReference type="PANTHER" id="PTHR21310:SF54">
    <property type="entry name" value="AMINOGLYCOSIDE PHOSPHOTRANSFERASE DOMAIN-CONTAINING PROTEIN"/>
    <property type="match status" value="1"/>
</dbReference>
<proteinExistence type="predicted"/>
<dbReference type="Pfam" id="PF01636">
    <property type="entry name" value="APH"/>
    <property type="match status" value="1"/>
</dbReference>
<dbReference type="AlphaFoldDB" id="A0A421D5L2"/>
<dbReference type="PANTHER" id="PTHR21310">
    <property type="entry name" value="AMINOGLYCOSIDE PHOSPHOTRANSFERASE-RELATED-RELATED"/>
    <property type="match status" value="1"/>
</dbReference>
<evidence type="ECO:0000259" key="2">
    <source>
        <dbReference type="Pfam" id="PF01636"/>
    </source>
</evidence>
<comment type="caution">
    <text evidence="3">The sequence shown here is derived from an EMBL/GenBank/DDBJ whole genome shotgun (WGS) entry which is preliminary data.</text>
</comment>
<dbReference type="InterPro" id="IPR002575">
    <property type="entry name" value="Aminoglycoside_PTrfase"/>
</dbReference>
<name>A0A421D5L2_9EURO</name>
<evidence type="ECO:0000313" key="4">
    <source>
        <dbReference type="Proteomes" id="UP000215289"/>
    </source>
</evidence>
<dbReference type="InterPro" id="IPR011009">
    <property type="entry name" value="Kinase-like_dom_sf"/>
</dbReference>
<evidence type="ECO:0000313" key="3">
    <source>
        <dbReference type="EMBL" id="RLL97414.1"/>
    </source>
</evidence>
<dbReference type="Proteomes" id="UP000215289">
    <property type="component" value="Unassembled WGS sequence"/>
</dbReference>
<dbReference type="Gene3D" id="3.90.1200.10">
    <property type="match status" value="1"/>
</dbReference>
<dbReference type="EMBL" id="NIDN02000078">
    <property type="protein sequence ID" value="RLL97414.1"/>
    <property type="molecule type" value="Genomic_DNA"/>
</dbReference>
<accession>A0A421D5L2</accession>
<protein>
    <recommendedName>
        <fullName evidence="2">Aminoglycoside phosphotransferase domain-containing protein</fullName>
    </recommendedName>
</protein>
<dbReference type="OrthoDB" id="2906425at2759"/>
<feature type="region of interest" description="Disordered" evidence="1">
    <location>
        <begin position="27"/>
        <end position="57"/>
    </location>
</feature>
<reference evidence="3 4" key="1">
    <citation type="submission" date="2018-08" db="EMBL/GenBank/DDBJ databases">
        <title>Draft genome sequences of two Aspergillus turcosus clinical strains isolated from bronchoalveolar lavage fluid: one azole-susceptible and the other azole-resistant.</title>
        <authorList>
            <person name="Parent-Michaud M."/>
            <person name="Dufresne P.J."/>
            <person name="Fournier E."/>
            <person name="Martineau C."/>
            <person name="Moreira S."/>
            <person name="Perkins V."/>
            <person name="De Repentigny L."/>
            <person name="Dufresne S.F."/>
        </authorList>
    </citation>
    <scope>NUCLEOTIDE SEQUENCE [LARGE SCALE GENOMIC DNA]</scope>
    <source>
        <strain evidence="3">HMR AF 1038</strain>
    </source>
</reference>
<gene>
    <name evidence="3" type="ORF">CFD26_102572</name>
</gene>
<feature type="compositionally biased region" description="Basic and acidic residues" evidence="1">
    <location>
        <begin position="43"/>
        <end position="53"/>
    </location>
</feature>
<sequence>MIPDCPNFDVKDSSFFRKWRELPSPRDVQAQAESQHLAGVNPDPRRDYRRDASSGRPPPVVFEDMGLLIKWGSLVEIHEAFTLYALRRLLSGRVPVPEVYGWRTEGDVQYIYMEYIRGQTLEQAWDKLEPDDHVMICRELRTICDNLRCLEQDPSDPFVGSIARGPLYDRALNSDYIPGEGPFTTVREFHDWFTFLPRRPMQDPYSVPVEPYRYELPDDCAIKFTHGDLHRSNIIISSSKPYRTLTIIDWEQSGWFPAYWEARKAQFTALWGEDWWTRYLPMLDQYAATEDSWWYYIASIGP</sequence>
<dbReference type="SUPFAM" id="SSF56112">
    <property type="entry name" value="Protein kinase-like (PK-like)"/>
    <property type="match status" value="1"/>
</dbReference>
<organism evidence="3 4">
    <name type="scientific">Aspergillus turcosus</name>
    <dbReference type="NCBI Taxonomy" id="1245748"/>
    <lineage>
        <taxon>Eukaryota</taxon>
        <taxon>Fungi</taxon>
        <taxon>Dikarya</taxon>
        <taxon>Ascomycota</taxon>
        <taxon>Pezizomycotina</taxon>
        <taxon>Eurotiomycetes</taxon>
        <taxon>Eurotiomycetidae</taxon>
        <taxon>Eurotiales</taxon>
        <taxon>Aspergillaceae</taxon>
        <taxon>Aspergillus</taxon>
        <taxon>Aspergillus subgen. Fumigati</taxon>
    </lineage>
</organism>
<feature type="domain" description="Aminoglycoside phosphotransferase" evidence="2">
    <location>
        <begin position="85"/>
        <end position="287"/>
    </location>
</feature>
<evidence type="ECO:0000256" key="1">
    <source>
        <dbReference type="SAM" id="MobiDB-lite"/>
    </source>
</evidence>
<keyword evidence="4" id="KW-1185">Reference proteome</keyword>